<protein>
    <recommendedName>
        <fullName evidence="2">Cytokinin riboside 5'-monophosphate phosphoribohydrolase</fullName>
        <ecNumber evidence="2">3.2.2.n1</ecNumber>
    </recommendedName>
</protein>
<dbReference type="AlphaFoldDB" id="A0A3E3E328"/>
<dbReference type="RefSeq" id="WP_117530949.1">
    <property type="nucleotide sequence ID" value="NZ_CP176644.1"/>
</dbReference>
<sequence>MNICIYGSYSKNQDEKLLNLSTNIAKELCIRNHTLVYGGGKNGLLGQLAKEVHNNNKKIIGVILDDSDMESYVYKECTDLISKKNMSERKHYMEEISDGFIILPGGIGTLDEFFEILVLASKNVLNKPIVLFNTDGFFNEIISFMNMLLNKGMMGEKIFDLFCITDNIKETFDYIENYK</sequence>
<dbReference type="PANTHER" id="PTHR31223">
    <property type="entry name" value="LOG FAMILY PROTEIN YJL055W"/>
    <property type="match status" value="1"/>
</dbReference>
<proteinExistence type="inferred from homology"/>
<dbReference type="InterPro" id="IPR005269">
    <property type="entry name" value="LOG"/>
</dbReference>
<dbReference type="EC" id="3.2.2.n1" evidence="2"/>
<name>A0A3E3E328_9FIRM</name>
<reference evidence="3 4" key="1">
    <citation type="submission" date="2018-08" db="EMBL/GenBank/DDBJ databases">
        <title>A genome reference for cultivated species of the human gut microbiota.</title>
        <authorList>
            <person name="Zou Y."/>
            <person name="Xue W."/>
            <person name="Luo G."/>
        </authorList>
    </citation>
    <scope>NUCLEOTIDE SEQUENCE [LARGE SCALE GENOMIC DNA]</scope>
    <source>
        <strain evidence="3 4">AM25-6</strain>
    </source>
</reference>
<dbReference type="Proteomes" id="UP000261212">
    <property type="component" value="Unassembled WGS sequence"/>
</dbReference>
<organism evidence="3 4">
    <name type="scientific">Anaerofustis stercorihominis</name>
    <dbReference type="NCBI Taxonomy" id="214853"/>
    <lineage>
        <taxon>Bacteria</taxon>
        <taxon>Bacillati</taxon>
        <taxon>Bacillota</taxon>
        <taxon>Clostridia</taxon>
        <taxon>Eubacteriales</taxon>
        <taxon>Eubacteriaceae</taxon>
        <taxon>Anaerofustis</taxon>
    </lineage>
</organism>
<dbReference type="Pfam" id="PF03641">
    <property type="entry name" value="Lysine_decarbox"/>
    <property type="match status" value="1"/>
</dbReference>
<dbReference type="Gene3D" id="3.40.50.450">
    <property type="match status" value="1"/>
</dbReference>
<evidence type="ECO:0000256" key="2">
    <source>
        <dbReference type="RuleBase" id="RU363015"/>
    </source>
</evidence>
<dbReference type="GO" id="GO:0005829">
    <property type="term" value="C:cytosol"/>
    <property type="evidence" value="ECO:0007669"/>
    <property type="project" value="TreeGrafter"/>
</dbReference>
<dbReference type="EMBL" id="QUSM01000001">
    <property type="protein sequence ID" value="RGD75853.1"/>
    <property type="molecule type" value="Genomic_DNA"/>
</dbReference>
<dbReference type="InterPro" id="IPR031100">
    <property type="entry name" value="LOG_fam"/>
</dbReference>
<evidence type="ECO:0000256" key="1">
    <source>
        <dbReference type="ARBA" id="ARBA00006763"/>
    </source>
</evidence>
<comment type="caution">
    <text evidence="3">The sequence shown here is derived from an EMBL/GenBank/DDBJ whole genome shotgun (WGS) entry which is preliminary data.</text>
</comment>
<dbReference type="PANTHER" id="PTHR31223:SF70">
    <property type="entry name" value="LOG FAMILY PROTEIN YJL055W"/>
    <property type="match status" value="1"/>
</dbReference>
<evidence type="ECO:0000313" key="4">
    <source>
        <dbReference type="Proteomes" id="UP000261212"/>
    </source>
</evidence>
<keyword evidence="2" id="KW-0378">Hydrolase</keyword>
<dbReference type="GO" id="GO:0016799">
    <property type="term" value="F:hydrolase activity, hydrolyzing N-glycosyl compounds"/>
    <property type="evidence" value="ECO:0007669"/>
    <property type="project" value="TreeGrafter"/>
</dbReference>
<keyword evidence="2" id="KW-0203">Cytokinin biosynthesis</keyword>
<dbReference type="GO" id="GO:0009691">
    <property type="term" value="P:cytokinin biosynthetic process"/>
    <property type="evidence" value="ECO:0007669"/>
    <property type="project" value="UniProtKB-UniRule"/>
</dbReference>
<dbReference type="SUPFAM" id="SSF102405">
    <property type="entry name" value="MCP/YpsA-like"/>
    <property type="match status" value="1"/>
</dbReference>
<comment type="similarity">
    <text evidence="1 2">Belongs to the LOG family.</text>
</comment>
<gene>
    <name evidence="3" type="ORF">DW687_00625</name>
</gene>
<accession>A0A3E3E328</accession>
<dbReference type="NCBIfam" id="TIGR00730">
    <property type="entry name" value="Rossman fold protein, TIGR00730 family"/>
    <property type="match status" value="1"/>
</dbReference>
<evidence type="ECO:0000313" key="3">
    <source>
        <dbReference type="EMBL" id="RGD75853.1"/>
    </source>
</evidence>